<keyword evidence="2" id="KW-1185">Reference proteome</keyword>
<dbReference type="AlphaFoldDB" id="A0A940PSA4"/>
<evidence type="ECO:0008006" key="3">
    <source>
        <dbReference type="Google" id="ProtNLM"/>
    </source>
</evidence>
<gene>
    <name evidence="1" type="ORF">JOF28_000542</name>
</gene>
<evidence type="ECO:0000313" key="1">
    <source>
        <dbReference type="EMBL" id="MBP1325310.1"/>
    </source>
</evidence>
<name>A0A940PSA4_9MICO</name>
<accession>A0A940PSA4</accession>
<evidence type="ECO:0000313" key="2">
    <source>
        <dbReference type="Proteomes" id="UP000675163"/>
    </source>
</evidence>
<dbReference type="RefSeq" id="WP_209704354.1">
    <property type="nucleotide sequence ID" value="NZ_JAFIDA010000001.1"/>
</dbReference>
<dbReference type="Gene3D" id="3.40.50.300">
    <property type="entry name" value="P-loop containing nucleotide triphosphate hydrolases"/>
    <property type="match status" value="1"/>
</dbReference>
<proteinExistence type="predicted"/>
<protein>
    <recommendedName>
        <fullName evidence="3">AAA domain-containing protein</fullName>
    </recommendedName>
</protein>
<reference evidence="1" key="1">
    <citation type="submission" date="2021-02" db="EMBL/GenBank/DDBJ databases">
        <title>Sequencing the genomes of 1000 actinobacteria strains.</title>
        <authorList>
            <person name="Klenk H.-P."/>
        </authorList>
    </citation>
    <scope>NUCLEOTIDE SEQUENCE</scope>
    <source>
        <strain evidence="1">DSM 22850</strain>
    </source>
</reference>
<dbReference type="InterPro" id="IPR027417">
    <property type="entry name" value="P-loop_NTPase"/>
</dbReference>
<organism evidence="1 2">
    <name type="scientific">Leucobacter exalbidus</name>
    <dbReference type="NCBI Taxonomy" id="662960"/>
    <lineage>
        <taxon>Bacteria</taxon>
        <taxon>Bacillati</taxon>
        <taxon>Actinomycetota</taxon>
        <taxon>Actinomycetes</taxon>
        <taxon>Micrococcales</taxon>
        <taxon>Microbacteriaceae</taxon>
        <taxon>Leucobacter</taxon>
    </lineage>
</organism>
<comment type="caution">
    <text evidence="1">The sequence shown here is derived from an EMBL/GenBank/DDBJ whole genome shotgun (WGS) entry which is preliminary data.</text>
</comment>
<dbReference type="SUPFAM" id="SSF52540">
    <property type="entry name" value="P-loop containing nucleoside triphosphate hydrolases"/>
    <property type="match status" value="1"/>
</dbReference>
<dbReference type="EMBL" id="JAFIDA010000001">
    <property type="protein sequence ID" value="MBP1325310.1"/>
    <property type="molecule type" value="Genomic_DNA"/>
</dbReference>
<dbReference type="Pfam" id="PF13481">
    <property type="entry name" value="AAA_25"/>
    <property type="match status" value="1"/>
</dbReference>
<sequence length="394" mass="43168">MNALSLVELDFAPEDVGDGPGTPESCPYKNTSGHEHSHCGFCRRQDKTELRPSSRRDDEVRAQFPLADLAALVDPDRPERSWFWGEVVPEGEHVSIVAPAGEGKSLLTLALAVSAASGARDFIGRPVQLPVGGRVLYLDMENSEDDHSERLIDLGVTPANVAALMERLLMLSLPPLSGLDTHEGAQQLRDILDAYGIQSGDVVVLDSTQRVTEGEENSSDTFRRLYNLTSVELKRRGLTVIRTDNTGHAGDRVRGSSGKRDDVGASFILKRDQRDPEVFSLTPTKRRSKGKGGALTFRRGVDEHGLLVFVPERSTFGDLMGDVRELLDRIGVPTDAGQNKAWQLVKVERERMKAADEEFPKGVTARLVEKVQAERGFSITLVTNDDDAENGGDD</sequence>
<dbReference type="Proteomes" id="UP000675163">
    <property type="component" value="Unassembled WGS sequence"/>
</dbReference>